<evidence type="ECO:0000256" key="7">
    <source>
        <dbReference type="RuleBase" id="RU366065"/>
    </source>
</evidence>
<evidence type="ECO:0000256" key="3">
    <source>
        <dbReference type="ARBA" id="ARBA00022824"/>
    </source>
</evidence>
<dbReference type="SMART" id="SM01399">
    <property type="entry name" value="Sybindin"/>
    <property type="match status" value="1"/>
</dbReference>
<gene>
    <name evidence="8" type="ORF">PBIL07802_LOCUS20656</name>
</gene>
<dbReference type="GO" id="GO:0030008">
    <property type="term" value="C:TRAPP complex"/>
    <property type="evidence" value="ECO:0007669"/>
    <property type="project" value="UniProtKB-UniRule"/>
</dbReference>
<comment type="subcellular location">
    <subcellularLocation>
        <location evidence="7">Endoplasmic reticulum</location>
    </subcellularLocation>
    <subcellularLocation>
        <location evidence="7">Golgi apparatus</location>
        <location evidence="7">cis-Golgi network</location>
    </subcellularLocation>
    <subcellularLocation>
        <location evidence="1">Golgi apparatus</location>
    </subcellularLocation>
</comment>
<evidence type="ECO:0000256" key="6">
    <source>
        <dbReference type="ARBA" id="ARBA00038179"/>
    </source>
</evidence>
<accession>A0A7S3DIB0</accession>
<keyword evidence="3 7" id="KW-0256">Endoplasmic reticulum</keyword>
<dbReference type="GO" id="GO:0006888">
    <property type="term" value="P:endoplasmic reticulum to Golgi vesicle-mediated transport"/>
    <property type="evidence" value="ECO:0007669"/>
    <property type="project" value="UniProtKB-UniRule"/>
</dbReference>
<evidence type="ECO:0000256" key="5">
    <source>
        <dbReference type="ARBA" id="ARBA00023034"/>
    </source>
</evidence>
<dbReference type="PANTHER" id="PTHR23249">
    <property type="entry name" value="TRAFFICKING PROTEIN PARTICLE COMPLEX SUBUNIT"/>
    <property type="match status" value="1"/>
</dbReference>
<dbReference type="Pfam" id="PF04099">
    <property type="entry name" value="Sybindin"/>
    <property type="match status" value="2"/>
</dbReference>
<keyword evidence="2 7" id="KW-0813">Transport</keyword>
<evidence type="ECO:0000313" key="8">
    <source>
        <dbReference type="EMBL" id="CAE0258393.1"/>
    </source>
</evidence>
<dbReference type="InterPro" id="IPR011012">
    <property type="entry name" value="Longin-like_dom_sf"/>
</dbReference>
<dbReference type="GO" id="GO:0005783">
    <property type="term" value="C:endoplasmic reticulum"/>
    <property type="evidence" value="ECO:0007669"/>
    <property type="project" value="UniProtKB-SubCell"/>
</dbReference>
<organism evidence="8">
    <name type="scientific">Palpitomonas bilix</name>
    <dbReference type="NCBI Taxonomy" id="652834"/>
    <lineage>
        <taxon>Eukaryota</taxon>
        <taxon>Eukaryota incertae sedis</taxon>
    </lineage>
</organism>
<dbReference type="EMBL" id="HBIB01031924">
    <property type="protein sequence ID" value="CAE0258393.1"/>
    <property type="molecule type" value="Transcribed_RNA"/>
</dbReference>
<dbReference type="CDD" id="cd14856">
    <property type="entry name" value="TRAPPC4_synbindin"/>
    <property type="match status" value="1"/>
</dbReference>
<dbReference type="SUPFAM" id="SSF64356">
    <property type="entry name" value="SNARE-like"/>
    <property type="match status" value="1"/>
</dbReference>
<keyword evidence="5 7" id="KW-0333">Golgi apparatus</keyword>
<comment type="subunit">
    <text evidence="7">Part of the multisubunit transport protein particle (TRAPP) complex.</text>
</comment>
<dbReference type="PANTHER" id="PTHR23249:SF15">
    <property type="entry name" value="TRAFFICKING PROTEIN PARTICLE COMPLEX SUBUNIT 4"/>
    <property type="match status" value="1"/>
</dbReference>
<keyword evidence="4 7" id="KW-0931">ER-Golgi transport</keyword>
<dbReference type="GO" id="GO:0005794">
    <property type="term" value="C:Golgi apparatus"/>
    <property type="evidence" value="ECO:0007669"/>
    <property type="project" value="UniProtKB-SubCell"/>
</dbReference>
<sequence length="150" mass="16836">MPRILALFIINKAGGLIFQRLFGAMPQTTRGNDYLRLLSTFHSLHTIASRVSPVPSGGIEVLEADSFKIQCFQTPTGEILIQAKFAAQFRVGIKFVLFAETGMGQMDGLLRQIYEFYADFVLKNPFYEMDQVIKSEYFDAKLAEVIPTSA</sequence>
<protein>
    <recommendedName>
        <fullName evidence="7">Trafficking protein particle complex subunit</fullName>
    </recommendedName>
</protein>
<comment type="similarity">
    <text evidence="6">Belongs to the TRAPP small subunits family. TRAPPC4 subfamily.</text>
</comment>
<name>A0A7S3DIB0_9EUKA</name>
<evidence type="ECO:0000256" key="1">
    <source>
        <dbReference type="ARBA" id="ARBA00004555"/>
    </source>
</evidence>
<proteinExistence type="inferred from homology"/>
<evidence type="ECO:0000256" key="2">
    <source>
        <dbReference type="ARBA" id="ARBA00022448"/>
    </source>
</evidence>
<dbReference type="InterPro" id="IPR007233">
    <property type="entry name" value="TRAPPC"/>
</dbReference>
<evidence type="ECO:0000256" key="4">
    <source>
        <dbReference type="ARBA" id="ARBA00022892"/>
    </source>
</evidence>
<dbReference type="AlphaFoldDB" id="A0A7S3DIB0"/>
<reference evidence="8" key="1">
    <citation type="submission" date="2021-01" db="EMBL/GenBank/DDBJ databases">
        <authorList>
            <person name="Corre E."/>
            <person name="Pelletier E."/>
            <person name="Niang G."/>
            <person name="Scheremetjew M."/>
            <person name="Finn R."/>
            <person name="Kale V."/>
            <person name="Holt S."/>
            <person name="Cochrane G."/>
            <person name="Meng A."/>
            <person name="Brown T."/>
            <person name="Cohen L."/>
        </authorList>
    </citation>
    <scope>NUCLEOTIDE SEQUENCE</scope>
    <source>
        <strain evidence="8">NIES-2562</strain>
    </source>
</reference>
<dbReference type="Gene3D" id="3.30.450.70">
    <property type="match status" value="1"/>
</dbReference>